<dbReference type="InterPro" id="IPR022002">
    <property type="entry name" value="ChsH2_Znr"/>
</dbReference>
<comment type="caution">
    <text evidence="3">The sequence shown here is derived from an EMBL/GenBank/DDBJ whole genome shotgun (WGS) entry which is preliminary data.</text>
</comment>
<dbReference type="Gene3D" id="6.10.30.10">
    <property type="match status" value="1"/>
</dbReference>
<evidence type="ECO:0000313" key="4">
    <source>
        <dbReference type="Proteomes" id="UP001385892"/>
    </source>
</evidence>
<name>A0ABU8WF06_9BURK</name>
<feature type="domain" description="ChsH2 C-terminal OB-fold" evidence="1">
    <location>
        <begin position="57"/>
        <end position="122"/>
    </location>
</feature>
<evidence type="ECO:0000259" key="1">
    <source>
        <dbReference type="Pfam" id="PF01796"/>
    </source>
</evidence>
<dbReference type="Proteomes" id="UP001385892">
    <property type="component" value="Unassembled WGS sequence"/>
</dbReference>
<dbReference type="InterPro" id="IPR052513">
    <property type="entry name" value="Thioester_dehydratase-like"/>
</dbReference>
<dbReference type="Pfam" id="PF12172">
    <property type="entry name" value="zf-ChsH2"/>
    <property type="match status" value="1"/>
</dbReference>
<dbReference type="SUPFAM" id="SSF50249">
    <property type="entry name" value="Nucleic acid-binding proteins"/>
    <property type="match status" value="1"/>
</dbReference>
<accession>A0ABU8WF06</accession>
<keyword evidence="4" id="KW-1185">Reference proteome</keyword>
<dbReference type="PANTHER" id="PTHR34075:SF5">
    <property type="entry name" value="BLR3430 PROTEIN"/>
    <property type="match status" value="1"/>
</dbReference>
<dbReference type="RefSeq" id="WP_340341222.1">
    <property type="nucleotide sequence ID" value="NZ_JBBKZT010000002.1"/>
</dbReference>
<evidence type="ECO:0000259" key="2">
    <source>
        <dbReference type="Pfam" id="PF12172"/>
    </source>
</evidence>
<dbReference type="PANTHER" id="PTHR34075">
    <property type="entry name" value="BLR3430 PROTEIN"/>
    <property type="match status" value="1"/>
</dbReference>
<reference evidence="3 4" key="1">
    <citation type="submission" date="2024-03" db="EMBL/GenBank/DDBJ databases">
        <title>Novel species of the genus Variovorax.</title>
        <authorList>
            <person name="Liu Q."/>
            <person name="Xin Y.-H."/>
        </authorList>
    </citation>
    <scope>NUCLEOTIDE SEQUENCE [LARGE SCALE GENOMIC DNA]</scope>
    <source>
        <strain evidence="3 4">KACC 18900</strain>
    </source>
</reference>
<sequence>MTATLQRPLPIPTAETTHYWQSALEGRLKVQYCPACQRHQFYPRRFCTTCLTTEIEWVQASGKGRVYTYTVCHVAAHPAFESRVPYAIGMVELDEGVRMLAGIVGPDLQQLAIGAPVEVCFENIADDIALPMFRLTGGATAAPQTQEIPETR</sequence>
<dbReference type="InterPro" id="IPR012340">
    <property type="entry name" value="NA-bd_OB-fold"/>
</dbReference>
<dbReference type="Pfam" id="PF01796">
    <property type="entry name" value="OB_ChsH2_C"/>
    <property type="match status" value="1"/>
</dbReference>
<evidence type="ECO:0000313" key="3">
    <source>
        <dbReference type="EMBL" id="MEJ8846070.1"/>
    </source>
</evidence>
<dbReference type="EMBL" id="JBBKZT010000002">
    <property type="protein sequence ID" value="MEJ8846070.1"/>
    <property type="molecule type" value="Genomic_DNA"/>
</dbReference>
<organism evidence="3 4">
    <name type="scientific">Variovorax rhizosphaerae</name>
    <dbReference type="NCBI Taxonomy" id="1836200"/>
    <lineage>
        <taxon>Bacteria</taxon>
        <taxon>Pseudomonadati</taxon>
        <taxon>Pseudomonadota</taxon>
        <taxon>Betaproteobacteria</taxon>
        <taxon>Burkholderiales</taxon>
        <taxon>Comamonadaceae</taxon>
        <taxon>Variovorax</taxon>
    </lineage>
</organism>
<gene>
    <name evidence="3" type="ORF">WKW82_05405</name>
</gene>
<dbReference type="InterPro" id="IPR002878">
    <property type="entry name" value="ChsH2_C"/>
</dbReference>
<feature type="domain" description="ChsH2 rubredoxin-like zinc ribbon" evidence="2">
    <location>
        <begin position="20"/>
        <end position="56"/>
    </location>
</feature>
<proteinExistence type="predicted"/>
<protein>
    <submittedName>
        <fullName evidence="3">Zn-ribbon domain-containing OB-fold protein</fullName>
    </submittedName>
</protein>